<proteinExistence type="predicted"/>
<organism evidence="1 3">
    <name type="scientific">Lysinibacillus capsici</name>
    <dbReference type="NCBI Taxonomy" id="2115968"/>
    <lineage>
        <taxon>Bacteria</taxon>
        <taxon>Bacillati</taxon>
        <taxon>Bacillota</taxon>
        <taxon>Bacilli</taxon>
        <taxon>Bacillales</taxon>
        <taxon>Bacillaceae</taxon>
        <taxon>Lysinibacillus</taxon>
    </lineage>
</organism>
<name>A0A2X0ZYT1_9BACI</name>
<evidence type="ECO:0000313" key="3">
    <source>
        <dbReference type="Proteomes" id="UP000251431"/>
    </source>
</evidence>
<gene>
    <name evidence="1" type="ORF">NCTC7582_04038</name>
    <name evidence="2" type="ORF">QBO96_07090</name>
</gene>
<dbReference type="RefSeq" id="WP_004227061.1">
    <property type="nucleotide sequence ID" value="NZ_CANLUV010000001.1"/>
</dbReference>
<protein>
    <submittedName>
        <fullName evidence="1">CotJA protein</fullName>
    </submittedName>
    <submittedName>
        <fullName evidence="2">Spore coat associated protein CotJA</fullName>
    </submittedName>
</protein>
<dbReference type="EMBL" id="UAQE01000004">
    <property type="protein sequence ID" value="SPU38088.1"/>
    <property type="molecule type" value="Genomic_DNA"/>
</dbReference>
<dbReference type="AlphaFoldDB" id="A0A2X0ZYT1"/>
<dbReference type="Proteomes" id="UP001244564">
    <property type="component" value="Chromosome"/>
</dbReference>
<dbReference type="GeneID" id="74906181"/>
<evidence type="ECO:0000313" key="1">
    <source>
        <dbReference type="EMBL" id="SPU38088.1"/>
    </source>
</evidence>
<reference evidence="1 3" key="1">
    <citation type="submission" date="2018-06" db="EMBL/GenBank/DDBJ databases">
        <authorList>
            <consortium name="Pathogen Informatics"/>
            <person name="Doyle S."/>
        </authorList>
    </citation>
    <scope>NUCLEOTIDE SEQUENCE [LARGE SCALE GENOMIC DNA]</scope>
    <source>
        <strain evidence="1 3">NCTC7582</strain>
    </source>
</reference>
<accession>A0A2X0ZYT1</accession>
<dbReference type="STRING" id="1421.A2J09_11175"/>
<evidence type="ECO:0000313" key="4">
    <source>
        <dbReference type="Proteomes" id="UP001244564"/>
    </source>
</evidence>
<reference evidence="2 4" key="2">
    <citation type="submission" date="2023-04" db="EMBL/GenBank/DDBJ databases">
        <title>Genomic of Lysinibacillus capsici TSBLM.</title>
        <authorList>
            <person name="Hu X.S."/>
            <person name="Yu C.H."/>
        </authorList>
    </citation>
    <scope>NUCLEOTIDE SEQUENCE [LARGE SCALE GENOMIC DNA]</scope>
    <source>
        <strain evidence="2 4">TSBLM</strain>
    </source>
</reference>
<dbReference type="EMBL" id="CP122283">
    <property type="protein sequence ID" value="WGF40026.1"/>
    <property type="molecule type" value="Genomic_DNA"/>
</dbReference>
<dbReference type="Pfam" id="PF11007">
    <property type="entry name" value="CotJA"/>
    <property type="match status" value="1"/>
</dbReference>
<sequence>MFTQYKSWRPYISPFDPCKPIEVKYYATPPQLYMGFQPPGLPQFPTAREALMAGTLWPQLFSPYPFPLKGGRKHD</sequence>
<evidence type="ECO:0000313" key="2">
    <source>
        <dbReference type="EMBL" id="WGF40026.1"/>
    </source>
</evidence>
<dbReference type="InterPro" id="IPR020256">
    <property type="entry name" value="Spore_coat_CotJA"/>
</dbReference>
<dbReference type="Proteomes" id="UP000251431">
    <property type="component" value="Unassembled WGS sequence"/>
</dbReference>
<keyword evidence="4" id="KW-1185">Reference proteome</keyword>